<evidence type="ECO:0000313" key="2">
    <source>
        <dbReference type="Proteomes" id="UP000004995"/>
    </source>
</evidence>
<protein>
    <submittedName>
        <fullName evidence="1">Uncharacterized protein</fullName>
    </submittedName>
</protein>
<dbReference type="EnsemblPlants" id="KQK86514">
    <property type="protein sequence ID" value="KQK86514"/>
    <property type="gene ID" value="SETIT_039275mg"/>
</dbReference>
<evidence type="ECO:0000313" key="1">
    <source>
        <dbReference type="EnsemblPlants" id="KQK86514"/>
    </source>
</evidence>
<dbReference type="EMBL" id="AGNK02005308">
    <property type="status" value="NOT_ANNOTATED_CDS"/>
    <property type="molecule type" value="Genomic_DNA"/>
</dbReference>
<dbReference type="HOGENOM" id="CLU_2908399_0_0_1"/>
<reference evidence="2" key="1">
    <citation type="journal article" date="2012" name="Nat. Biotechnol.">
        <title>Reference genome sequence of the model plant Setaria.</title>
        <authorList>
            <person name="Bennetzen J.L."/>
            <person name="Schmutz J."/>
            <person name="Wang H."/>
            <person name="Percifield R."/>
            <person name="Hawkins J."/>
            <person name="Pontaroli A.C."/>
            <person name="Estep M."/>
            <person name="Feng L."/>
            <person name="Vaughn J.N."/>
            <person name="Grimwood J."/>
            <person name="Jenkins J."/>
            <person name="Barry K."/>
            <person name="Lindquist E."/>
            <person name="Hellsten U."/>
            <person name="Deshpande S."/>
            <person name="Wang X."/>
            <person name="Wu X."/>
            <person name="Mitros T."/>
            <person name="Triplett J."/>
            <person name="Yang X."/>
            <person name="Ye C.Y."/>
            <person name="Mauro-Herrera M."/>
            <person name="Wang L."/>
            <person name="Li P."/>
            <person name="Sharma M."/>
            <person name="Sharma R."/>
            <person name="Ronald P.C."/>
            <person name="Panaud O."/>
            <person name="Kellogg E.A."/>
            <person name="Brutnell T.P."/>
            <person name="Doust A.N."/>
            <person name="Tuskan G.A."/>
            <person name="Rokhsar D."/>
            <person name="Devos K.M."/>
        </authorList>
    </citation>
    <scope>NUCLEOTIDE SEQUENCE [LARGE SCALE GENOMIC DNA]</scope>
    <source>
        <strain evidence="2">cv. Yugu1</strain>
    </source>
</reference>
<accession>K4AK52</accession>
<organism evidence="1 2">
    <name type="scientific">Setaria italica</name>
    <name type="common">Foxtail millet</name>
    <name type="synonym">Panicum italicum</name>
    <dbReference type="NCBI Taxonomy" id="4555"/>
    <lineage>
        <taxon>Eukaryota</taxon>
        <taxon>Viridiplantae</taxon>
        <taxon>Streptophyta</taxon>
        <taxon>Embryophyta</taxon>
        <taxon>Tracheophyta</taxon>
        <taxon>Spermatophyta</taxon>
        <taxon>Magnoliopsida</taxon>
        <taxon>Liliopsida</taxon>
        <taxon>Poales</taxon>
        <taxon>Poaceae</taxon>
        <taxon>PACMAD clade</taxon>
        <taxon>Panicoideae</taxon>
        <taxon>Panicodae</taxon>
        <taxon>Paniceae</taxon>
        <taxon>Cenchrinae</taxon>
        <taxon>Setaria</taxon>
    </lineage>
</organism>
<sequence length="62" mass="7196">MLKTRSRTQPIIAYKNYRENGGENNYFPRNRVNYMDRLALPGHRELDRSRACSHSGVATLLS</sequence>
<dbReference type="InParanoid" id="K4AK52"/>
<keyword evidence="2" id="KW-1185">Reference proteome</keyword>
<proteinExistence type="predicted"/>
<dbReference type="Gramene" id="KQK86514">
    <property type="protein sequence ID" value="KQK86514"/>
    <property type="gene ID" value="SETIT_039275mg"/>
</dbReference>
<dbReference type="AlphaFoldDB" id="K4AK52"/>
<name>K4AK52_SETIT</name>
<dbReference type="Proteomes" id="UP000004995">
    <property type="component" value="Unassembled WGS sequence"/>
</dbReference>
<reference evidence="1" key="2">
    <citation type="submission" date="2018-08" db="UniProtKB">
        <authorList>
            <consortium name="EnsemblPlants"/>
        </authorList>
    </citation>
    <scope>IDENTIFICATION</scope>
    <source>
        <strain evidence="1">Yugu1</strain>
    </source>
</reference>